<comment type="caution">
    <text evidence="2">The sequence shown here is derived from an EMBL/GenBank/DDBJ whole genome shotgun (WGS) entry which is preliminary data.</text>
</comment>
<protein>
    <submittedName>
        <fullName evidence="2">Uncharacterized protein</fullName>
    </submittedName>
</protein>
<gene>
    <name evidence="2" type="ORF">RUM43_008648</name>
</gene>
<proteinExistence type="predicted"/>
<organism evidence="2 3">
    <name type="scientific">Polyplax serrata</name>
    <name type="common">Common mouse louse</name>
    <dbReference type="NCBI Taxonomy" id="468196"/>
    <lineage>
        <taxon>Eukaryota</taxon>
        <taxon>Metazoa</taxon>
        <taxon>Ecdysozoa</taxon>
        <taxon>Arthropoda</taxon>
        <taxon>Hexapoda</taxon>
        <taxon>Insecta</taxon>
        <taxon>Pterygota</taxon>
        <taxon>Neoptera</taxon>
        <taxon>Paraneoptera</taxon>
        <taxon>Psocodea</taxon>
        <taxon>Troctomorpha</taxon>
        <taxon>Phthiraptera</taxon>
        <taxon>Anoplura</taxon>
        <taxon>Polyplacidae</taxon>
        <taxon>Polyplax</taxon>
    </lineage>
</organism>
<sequence>MRKEKGKKKGEAEKAKGKFRKTSRKNQVKKLKKYDKKLMPPDKISESSNDEKDGQEELRLGGGEQKQPKQQLKESNSIERYRVWFIADGKGQNDPSDGLERGH</sequence>
<evidence type="ECO:0000256" key="1">
    <source>
        <dbReference type="SAM" id="MobiDB-lite"/>
    </source>
</evidence>
<dbReference type="Proteomes" id="UP001372834">
    <property type="component" value="Unassembled WGS sequence"/>
</dbReference>
<reference evidence="2 3" key="1">
    <citation type="submission" date="2023-10" db="EMBL/GenBank/DDBJ databases">
        <title>Genomes of two closely related lineages of the louse Polyplax serrata with different host specificities.</title>
        <authorList>
            <person name="Martinu J."/>
            <person name="Tarabai H."/>
            <person name="Stefka J."/>
            <person name="Hypsa V."/>
        </authorList>
    </citation>
    <scope>NUCLEOTIDE SEQUENCE [LARGE SCALE GENOMIC DNA]</scope>
    <source>
        <strain evidence="2">HR10_N</strain>
    </source>
</reference>
<feature type="compositionally biased region" description="Basic and acidic residues" evidence="1">
    <location>
        <begin position="36"/>
        <end position="59"/>
    </location>
</feature>
<feature type="compositionally biased region" description="Basic and acidic residues" evidence="1">
    <location>
        <begin position="1"/>
        <end position="16"/>
    </location>
</feature>
<feature type="region of interest" description="Disordered" evidence="1">
    <location>
        <begin position="1"/>
        <end position="78"/>
    </location>
</feature>
<dbReference type="EMBL" id="JAWJWE010000038">
    <property type="protein sequence ID" value="KAK6622805.1"/>
    <property type="molecule type" value="Genomic_DNA"/>
</dbReference>
<dbReference type="AlphaFoldDB" id="A0AAN8S3Z9"/>
<evidence type="ECO:0000313" key="2">
    <source>
        <dbReference type="EMBL" id="KAK6622805.1"/>
    </source>
</evidence>
<name>A0AAN8S3Z9_POLSC</name>
<feature type="compositionally biased region" description="Basic residues" evidence="1">
    <location>
        <begin position="17"/>
        <end position="35"/>
    </location>
</feature>
<evidence type="ECO:0000313" key="3">
    <source>
        <dbReference type="Proteomes" id="UP001372834"/>
    </source>
</evidence>
<accession>A0AAN8S3Z9</accession>